<sequence>MRIFFAALLAVLLLAFASPSAEAAVEARVQISTQKMVVYVDGMPAKEWTVSTGRRGYNTPTGAYKAQWLSAQHRSKKYKNAPMPHSIFFTGGYAVHGTTEVARLGKPASHGCVRLAPANAKELFALVREHGLQSSRIVITQ</sequence>
<keyword evidence="6 7" id="KW-0961">Cell wall biogenesis/degradation</keyword>
<name>A0A947D4Z8_9HYPH</name>
<organism evidence="10 11">
    <name type="scientific">Prosthecodimorpha staleyi</name>
    <dbReference type="NCBI Taxonomy" id="2840188"/>
    <lineage>
        <taxon>Bacteria</taxon>
        <taxon>Pseudomonadati</taxon>
        <taxon>Pseudomonadota</taxon>
        <taxon>Alphaproteobacteria</taxon>
        <taxon>Hyphomicrobiales</taxon>
        <taxon>Ancalomicrobiaceae</taxon>
        <taxon>Prosthecodimorpha</taxon>
    </lineage>
</organism>
<protein>
    <submittedName>
        <fullName evidence="10">L,D-transpeptidase</fullName>
    </submittedName>
</protein>
<dbReference type="EMBL" id="JAHHZF010000008">
    <property type="protein sequence ID" value="MBT9291120.1"/>
    <property type="molecule type" value="Genomic_DNA"/>
</dbReference>
<feature type="active site" description="Proton donor/acceptor" evidence="7">
    <location>
        <position position="96"/>
    </location>
</feature>
<evidence type="ECO:0000256" key="8">
    <source>
        <dbReference type="SAM" id="SignalP"/>
    </source>
</evidence>
<evidence type="ECO:0000313" key="10">
    <source>
        <dbReference type="EMBL" id="MBT9291120.1"/>
    </source>
</evidence>
<dbReference type="Proteomes" id="UP000766595">
    <property type="component" value="Unassembled WGS sequence"/>
</dbReference>
<keyword evidence="5 7" id="KW-0573">Peptidoglycan synthesis</keyword>
<dbReference type="GO" id="GO:0071555">
    <property type="term" value="P:cell wall organization"/>
    <property type="evidence" value="ECO:0007669"/>
    <property type="project" value="UniProtKB-UniRule"/>
</dbReference>
<evidence type="ECO:0000256" key="2">
    <source>
        <dbReference type="ARBA" id="ARBA00005992"/>
    </source>
</evidence>
<dbReference type="InterPro" id="IPR038063">
    <property type="entry name" value="Transpep_catalytic_dom"/>
</dbReference>
<dbReference type="PANTHER" id="PTHR30582">
    <property type="entry name" value="L,D-TRANSPEPTIDASE"/>
    <property type="match status" value="1"/>
</dbReference>
<keyword evidence="8" id="KW-0732">Signal</keyword>
<proteinExistence type="inferred from homology"/>
<dbReference type="Gene3D" id="2.40.440.10">
    <property type="entry name" value="L,D-transpeptidase catalytic domain-like"/>
    <property type="match status" value="1"/>
</dbReference>
<comment type="pathway">
    <text evidence="1 7">Cell wall biogenesis; peptidoglycan biosynthesis.</text>
</comment>
<feature type="signal peptide" evidence="8">
    <location>
        <begin position="1"/>
        <end position="23"/>
    </location>
</feature>
<keyword evidence="4 7" id="KW-0133">Cell shape</keyword>
<dbReference type="GO" id="GO:0008360">
    <property type="term" value="P:regulation of cell shape"/>
    <property type="evidence" value="ECO:0007669"/>
    <property type="project" value="UniProtKB-UniRule"/>
</dbReference>
<keyword evidence="11" id="KW-1185">Reference proteome</keyword>
<feature type="chain" id="PRO_5036932822" evidence="8">
    <location>
        <begin position="24"/>
        <end position="141"/>
    </location>
</feature>
<feature type="active site" description="Nucleophile" evidence="7">
    <location>
        <position position="112"/>
    </location>
</feature>
<dbReference type="CDD" id="cd16913">
    <property type="entry name" value="YkuD_like"/>
    <property type="match status" value="1"/>
</dbReference>
<accession>A0A947D4Z8</accession>
<dbReference type="AlphaFoldDB" id="A0A947D4Z8"/>
<dbReference type="InterPro" id="IPR050979">
    <property type="entry name" value="LD-transpeptidase"/>
</dbReference>
<dbReference type="InterPro" id="IPR005490">
    <property type="entry name" value="LD_TPept_cat_dom"/>
</dbReference>
<evidence type="ECO:0000256" key="5">
    <source>
        <dbReference type="ARBA" id="ARBA00022984"/>
    </source>
</evidence>
<dbReference type="RefSeq" id="WP_261969692.1">
    <property type="nucleotide sequence ID" value="NZ_JAHHZF010000008.1"/>
</dbReference>
<dbReference type="GO" id="GO:0071972">
    <property type="term" value="F:peptidoglycan L,D-transpeptidase activity"/>
    <property type="evidence" value="ECO:0007669"/>
    <property type="project" value="TreeGrafter"/>
</dbReference>
<dbReference type="PANTHER" id="PTHR30582:SF2">
    <property type="entry name" value="L,D-TRANSPEPTIDASE YCIB-RELATED"/>
    <property type="match status" value="1"/>
</dbReference>
<evidence type="ECO:0000313" key="11">
    <source>
        <dbReference type="Proteomes" id="UP000766595"/>
    </source>
</evidence>
<dbReference type="GO" id="GO:0005576">
    <property type="term" value="C:extracellular region"/>
    <property type="evidence" value="ECO:0007669"/>
    <property type="project" value="TreeGrafter"/>
</dbReference>
<evidence type="ECO:0000256" key="6">
    <source>
        <dbReference type="ARBA" id="ARBA00023316"/>
    </source>
</evidence>
<feature type="domain" description="L,D-TPase catalytic" evidence="9">
    <location>
        <begin position="25"/>
        <end position="140"/>
    </location>
</feature>
<evidence type="ECO:0000256" key="3">
    <source>
        <dbReference type="ARBA" id="ARBA00022679"/>
    </source>
</evidence>
<dbReference type="GO" id="GO:0018104">
    <property type="term" value="P:peptidoglycan-protein cross-linking"/>
    <property type="evidence" value="ECO:0007669"/>
    <property type="project" value="TreeGrafter"/>
</dbReference>
<dbReference type="GO" id="GO:0016740">
    <property type="term" value="F:transferase activity"/>
    <property type="evidence" value="ECO:0007669"/>
    <property type="project" value="UniProtKB-KW"/>
</dbReference>
<evidence type="ECO:0000259" key="9">
    <source>
        <dbReference type="PROSITE" id="PS52029"/>
    </source>
</evidence>
<comment type="similarity">
    <text evidence="2">Belongs to the YkuD family.</text>
</comment>
<keyword evidence="3" id="KW-0808">Transferase</keyword>
<evidence type="ECO:0000256" key="7">
    <source>
        <dbReference type="PROSITE-ProRule" id="PRU01373"/>
    </source>
</evidence>
<evidence type="ECO:0000256" key="4">
    <source>
        <dbReference type="ARBA" id="ARBA00022960"/>
    </source>
</evidence>
<dbReference type="SUPFAM" id="SSF141523">
    <property type="entry name" value="L,D-transpeptidase catalytic domain-like"/>
    <property type="match status" value="1"/>
</dbReference>
<gene>
    <name evidence="10" type="ORF">KL771_16760</name>
</gene>
<dbReference type="Pfam" id="PF03734">
    <property type="entry name" value="YkuD"/>
    <property type="match status" value="1"/>
</dbReference>
<dbReference type="PROSITE" id="PS52029">
    <property type="entry name" value="LD_TPASE"/>
    <property type="match status" value="1"/>
</dbReference>
<comment type="caution">
    <text evidence="10">The sequence shown here is derived from an EMBL/GenBank/DDBJ whole genome shotgun (WGS) entry which is preliminary data.</text>
</comment>
<reference evidence="10 11" key="1">
    <citation type="submission" date="2021-06" db="EMBL/GenBank/DDBJ databases">
        <authorList>
            <person name="Grouzdev D.S."/>
            <person name="Koziaeva V."/>
        </authorList>
    </citation>
    <scope>NUCLEOTIDE SEQUENCE [LARGE SCALE GENOMIC DNA]</scope>
    <source>
        <strain evidence="10 11">22</strain>
    </source>
</reference>
<evidence type="ECO:0000256" key="1">
    <source>
        <dbReference type="ARBA" id="ARBA00004752"/>
    </source>
</evidence>